<accession>X0SIN8</accession>
<dbReference type="AlphaFoldDB" id="X0SIN8"/>
<protein>
    <submittedName>
        <fullName evidence="1">Uncharacterized protein</fullName>
    </submittedName>
</protein>
<evidence type="ECO:0000313" key="1">
    <source>
        <dbReference type="EMBL" id="GAF80923.1"/>
    </source>
</evidence>
<dbReference type="EMBL" id="BARS01009884">
    <property type="protein sequence ID" value="GAF80923.1"/>
    <property type="molecule type" value="Genomic_DNA"/>
</dbReference>
<organism evidence="1">
    <name type="scientific">marine sediment metagenome</name>
    <dbReference type="NCBI Taxonomy" id="412755"/>
    <lineage>
        <taxon>unclassified sequences</taxon>
        <taxon>metagenomes</taxon>
        <taxon>ecological metagenomes</taxon>
    </lineage>
</organism>
<name>X0SIN8_9ZZZZ</name>
<comment type="caution">
    <text evidence="1">The sequence shown here is derived from an EMBL/GenBank/DDBJ whole genome shotgun (WGS) entry which is preliminary data.</text>
</comment>
<feature type="non-terminal residue" evidence="1">
    <location>
        <position position="132"/>
    </location>
</feature>
<proteinExistence type="predicted"/>
<reference evidence="1" key="1">
    <citation type="journal article" date="2014" name="Front. Microbiol.">
        <title>High frequency of phylogenetically diverse reductive dehalogenase-homologous genes in deep subseafloor sedimentary metagenomes.</title>
        <authorList>
            <person name="Kawai M."/>
            <person name="Futagami T."/>
            <person name="Toyoda A."/>
            <person name="Takaki Y."/>
            <person name="Nishi S."/>
            <person name="Hori S."/>
            <person name="Arai W."/>
            <person name="Tsubouchi T."/>
            <person name="Morono Y."/>
            <person name="Uchiyama I."/>
            <person name="Ito T."/>
            <person name="Fujiyama A."/>
            <person name="Inagaki F."/>
            <person name="Takami H."/>
        </authorList>
    </citation>
    <scope>NUCLEOTIDE SEQUENCE</scope>
    <source>
        <strain evidence="1">Expedition CK06-06</strain>
    </source>
</reference>
<sequence>MGMSNQPVDVDHMMGYKVLGDTSLGAATALIRIGGVAGAQEVPAWADTCLGFYAHLSPSTLLTAEDTVAWGYIESDDGMSIKPFEFIFSPVSSIVGITASANASKGIFYPMNAPVRPLSKLNVYGQQMSGGA</sequence>
<gene>
    <name evidence="1" type="ORF">S01H1_18479</name>
</gene>